<evidence type="ECO:0000256" key="2">
    <source>
        <dbReference type="ARBA" id="ARBA00022670"/>
    </source>
</evidence>
<dbReference type="NCBIfam" id="TIGR02037">
    <property type="entry name" value="degP_htrA_DO"/>
    <property type="match status" value="1"/>
</dbReference>
<feature type="domain" description="PDZ" evidence="10">
    <location>
        <begin position="271"/>
        <end position="363"/>
    </location>
</feature>
<feature type="chain" id="PRO_5014714621" description="PDZ domain-containing protein" evidence="9">
    <location>
        <begin position="28"/>
        <end position="485"/>
    </location>
</feature>
<protein>
    <recommendedName>
        <fullName evidence="10">PDZ domain-containing protein</fullName>
    </recommendedName>
</protein>
<dbReference type="PANTHER" id="PTHR22939">
    <property type="entry name" value="SERINE PROTEASE FAMILY S1C HTRA-RELATED"/>
    <property type="match status" value="1"/>
</dbReference>
<name>A0A2M7G3Y9_9BACT</name>
<sequence>MNSIYAPPPLKASLLAVLSLLSLSACPDSKQNGQLKGPVKKVSRISQELGRDFKAVSQGVIPSVVSISTHATQKTPKMRKNTPKNQAPFEDYFGFSHPQEEEHVGSGVVVDAQKGYILTNHHVIENASEIDVVLAGGKTLKGRLIGDDQPTDLAVIQVQPNSQLVAATLGDSGGIRVGEWVLAIGSPFGLQSTVTAGIISAKSRADIGVADFEDFIQTDAAINPGNSGGALVNIRGEVIGINTAIASRNEGYMGIGFAIPSNLAKKVLNSLITKGRVVRSQLGIMIGPIDELMLKSLKLSATTQGILVMDVFPDTPAAKAGFKKYDLLTHLNQMPVHEVQDFRNQIAMTAPGTVVTVKLLRDGKPLELKPVLREMTAENSNPLEPVRPEILKKLGLEVQVVDDRLRRKLQLPASLQGLVVTQVEPGSEAIQQGIRPGDILTEVDRQPVGSLAEFYAQFEKHASGDVLLMSIIRGQETLIRALRVP</sequence>
<evidence type="ECO:0000256" key="5">
    <source>
        <dbReference type="ARBA" id="ARBA00022801"/>
    </source>
</evidence>
<dbReference type="PRINTS" id="PR00834">
    <property type="entry name" value="PROTEASES2C"/>
</dbReference>
<dbReference type="AlphaFoldDB" id="A0A2M7G3Y9"/>
<gene>
    <name evidence="11" type="ORF">COW36_12440</name>
</gene>
<evidence type="ECO:0000256" key="9">
    <source>
        <dbReference type="SAM" id="SignalP"/>
    </source>
</evidence>
<dbReference type="FunFam" id="2.40.10.10:FF:000001">
    <property type="entry name" value="Periplasmic serine protease DegS"/>
    <property type="match status" value="1"/>
</dbReference>
<evidence type="ECO:0000256" key="1">
    <source>
        <dbReference type="ARBA" id="ARBA00010541"/>
    </source>
</evidence>
<dbReference type="SUPFAM" id="SSF50156">
    <property type="entry name" value="PDZ domain-like"/>
    <property type="match status" value="2"/>
</dbReference>
<dbReference type="InterPro" id="IPR001940">
    <property type="entry name" value="Peptidase_S1C"/>
</dbReference>
<feature type="active site" description="Charge relay system" evidence="7">
    <location>
        <position position="152"/>
    </location>
</feature>
<feature type="domain" description="PDZ" evidence="10">
    <location>
        <begin position="394"/>
        <end position="475"/>
    </location>
</feature>
<dbReference type="SMART" id="SM00228">
    <property type="entry name" value="PDZ"/>
    <property type="match status" value="2"/>
</dbReference>
<evidence type="ECO:0000256" key="3">
    <source>
        <dbReference type="ARBA" id="ARBA00022729"/>
    </source>
</evidence>
<comment type="similarity">
    <text evidence="1">Belongs to the peptidase S1C family.</text>
</comment>
<dbReference type="GO" id="GO:0004252">
    <property type="term" value="F:serine-type endopeptidase activity"/>
    <property type="evidence" value="ECO:0007669"/>
    <property type="project" value="InterPro"/>
</dbReference>
<proteinExistence type="inferred from homology"/>
<evidence type="ECO:0000256" key="8">
    <source>
        <dbReference type="PIRSR" id="PIRSR611782-2"/>
    </source>
</evidence>
<feature type="binding site" evidence="8">
    <location>
        <position position="122"/>
    </location>
    <ligand>
        <name>substrate</name>
    </ligand>
</feature>
<dbReference type="Pfam" id="PF13365">
    <property type="entry name" value="Trypsin_2"/>
    <property type="match status" value="1"/>
</dbReference>
<keyword evidence="3 9" id="KW-0732">Signal</keyword>
<keyword evidence="4" id="KW-0677">Repeat</keyword>
<comment type="caution">
    <text evidence="11">The sequence shown here is derived from an EMBL/GenBank/DDBJ whole genome shotgun (WGS) entry which is preliminary data.</text>
</comment>
<dbReference type="GO" id="GO:0006508">
    <property type="term" value="P:proteolysis"/>
    <property type="evidence" value="ECO:0007669"/>
    <property type="project" value="UniProtKB-KW"/>
</dbReference>
<dbReference type="InterPro" id="IPR009003">
    <property type="entry name" value="Peptidase_S1_PA"/>
</dbReference>
<organism evidence="11 12">
    <name type="scientific">bacterium (Candidatus Blackallbacteria) CG17_big_fil_post_rev_8_21_14_2_50_48_46</name>
    <dbReference type="NCBI Taxonomy" id="2014261"/>
    <lineage>
        <taxon>Bacteria</taxon>
        <taxon>Candidatus Blackallbacteria</taxon>
    </lineage>
</organism>
<dbReference type="InterPro" id="IPR036034">
    <property type="entry name" value="PDZ_sf"/>
</dbReference>
<evidence type="ECO:0000256" key="6">
    <source>
        <dbReference type="ARBA" id="ARBA00022825"/>
    </source>
</evidence>
<evidence type="ECO:0000256" key="7">
    <source>
        <dbReference type="PIRSR" id="PIRSR611782-1"/>
    </source>
</evidence>
<feature type="active site" description="Charge relay system" evidence="7">
    <location>
        <position position="227"/>
    </location>
</feature>
<feature type="signal peptide" evidence="9">
    <location>
        <begin position="1"/>
        <end position="27"/>
    </location>
</feature>
<feature type="binding site" evidence="8">
    <location>
        <position position="152"/>
    </location>
    <ligand>
        <name>substrate</name>
    </ligand>
</feature>
<dbReference type="InterPro" id="IPR011782">
    <property type="entry name" value="Pept_S1C_Do"/>
</dbReference>
<evidence type="ECO:0000259" key="10">
    <source>
        <dbReference type="PROSITE" id="PS50106"/>
    </source>
</evidence>
<feature type="binding site" evidence="8">
    <location>
        <begin position="225"/>
        <end position="227"/>
    </location>
    <ligand>
        <name>substrate</name>
    </ligand>
</feature>
<evidence type="ECO:0000256" key="4">
    <source>
        <dbReference type="ARBA" id="ARBA00022737"/>
    </source>
</evidence>
<dbReference type="Gene3D" id="2.30.42.10">
    <property type="match status" value="2"/>
</dbReference>
<keyword evidence="2" id="KW-0645">Protease</keyword>
<dbReference type="Proteomes" id="UP000231019">
    <property type="component" value="Unassembled WGS sequence"/>
</dbReference>
<reference evidence="11 12" key="1">
    <citation type="submission" date="2017-09" db="EMBL/GenBank/DDBJ databases">
        <title>Depth-based differentiation of microbial function through sediment-hosted aquifers and enrichment of novel symbionts in the deep terrestrial subsurface.</title>
        <authorList>
            <person name="Probst A.J."/>
            <person name="Ladd B."/>
            <person name="Jarett J.K."/>
            <person name="Geller-Mcgrath D.E."/>
            <person name="Sieber C.M."/>
            <person name="Emerson J.B."/>
            <person name="Anantharaman K."/>
            <person name="Thomas B.C."/>
            <person name="Malmstrom R."/>
            <person name="Stieglmeier M."/>
            <person name="Klingl A."/>
            <person name="Woyke T."/>
            <person name="Ryan C.M."/>
            <person name="Banfield J.F."/>
        </authorList>
    </citation>
    <scope>NUCLEOTIDE SEQUENCE [LARGE SCALE GENOMIC DNA]</scope>
    <source>
        <strain evidence="11">CG17_big_fil_post_rev_8_21_14_2_50_48_46</strain>
    </source>
</reference>
<dbReference type="InterPro" id="IPR001478">
    <property type="entry name" value="PDZ"/>
</dbReference>
<keyword evidence="6" id="KW-0720">Serine protease</keyword>
<dbReference type="EMBL" id="PFFQ01000037">
    <property type="protein sequence ID" value="PIW16569.1"/>
    <property type="molecule type" value="Genomic_DNA"/>
</dbReference>
<dbReference type="PROSITE" id="PS50106">
    <property type="entry name" value="PDZ"/>
    <property type="match status" value="2"/>
</dbReference>
<dbReference type="PANTHER" id="PTHR22939:SF129">
    <property type="entry name" value="SERINE PROTEASE HTRA2, MITOCHONDRIAL"/>
    <property type="match status" value="1"/>
</dbReference>
<evidence type="ECO:0000313" key="12">
    <source>
        <dbReference type="Proteomes" id="UP000231019"/>
    </source>
</evidence>
<accession>A0A2M7G3Y9</accession>
<evidence type="ECO:0000313" key="11">
    <source>
        <dbReference type="EMBL" id="PIW16569.1"/>
    </source>
</evidence>
<feature type="active site" description="Charge relay system" evidence="7">
    <location>
        <position position="122"/>
    </location>
</feature>
<dbReference type="Gene3D" id="2.40.10.120">
    <property type="match status" value="1"/>
</dbReference>
<keyword evidence="5" id="KW-0378">Hydrolase</keyword>
<dbReference type="SUPFAM" id="SSF50494">
    <property type="entry name" value="Trypsin-like serine proteases"/>
    <property type="match status" value="1"/>
</dbReference>
<dbReference type="Pfam" id="PF13180">
    <property type="entry name" value="PDZ_2"/>
    <property type="match status" value="2"/>
</dbReference>